<comment type="caution">
    <text evidence="2">The sequence shown here is derived from an EMBL/GenBank/DDBJ whole genome shotgun (WGS) entry which is preliminary data.</text>
</comment>
<keyword evidence="3" id="KW-1185">Reference proteome</keyword>
<evidence type="ECO:0000256" key="1">
    <source>
        <dbReference type="SAM" id="MobiDB-lite"/>
    </source>
</evidence>
<reference evidence="2" key="1">
    <citation type="journal article" date="2020" name="New Phytol.">
        <title>Comparative genomics reveals dynamic genome evolution in host specialist ectomycorrhizal fungi.</title>
        <authorList>
            <person name="Lofgren L.A."/>
            <person name="Nguyen N.H."/>
            <person name="Vilgalys R."/>
            <person name="Ruytinx J."/>
            <person name="Liao H.L."/>
            <person name="Branco S."/>
            <person name="Kuo A."/>
            <person name="LaButti K."/>
            <person name="Lipzen A."/>
            <person name="Andreopoulos W."/>
            <person name="Pangilinan J."/>
            <person name="Riley R."/>
            <person name="Hundley H."/>
            <person name="Na H."/>
            <person name="Barry K."/>
            <person name="Grigoriev I.V."/>
            <person name="Stajich J.E."/>
            <person name="Kennedy P.G."/>
        </authorList>
    </citation>
    <scope>NUCLEOTIDE SEQUENCE</scope>
    <source>
        <strain evidence="2">DOB743</strain>
    </source>
</reference>
<protein>
    <submittedName>
        <fullName evidence="2">Uncharacterized protein</fullName>
    </submittedName>
</protein>
<gene>
    <name evidence="2" type="ORF">EV702DRAFT_1045519</name>
</gene>
<evidence type="ECO:0000313" key="3">
    <source>
        <dbReference type="Proteomes" id="UP000714275"/>
    </source>
</evidence>
<name>A0A9P7D1U4_9AGAM</name>
<dbReference type="Proteomes" id="UP000714275">
    <property type="component" value="Unassembled WGS sequence"/>
</dbReference>
<proteinExistence type="predicted"/>
<organism evidence="2 3">
    <name type="scientific">Suillus placidus</name>
    <dbReference type="NCBI Taxonomy" id="48579"/>
    <lineage>
        <taxon>Eukaryota</taxon>
        <taxon>Fungi</taxon>
        <taxon>Dikarya</taxon>
        <taxon>Basidiomycota</taxon>
        <taxon>Agaricomycotina</taxon>
        <taxon>Agaricomycetes</taxon>
        <taxon>Agaricomycetidae</taxon>
        <taxon>Boletales</taxon>
        <taxon>Suillineae</taxon>
        <taxon>Suillaceae</taxon>
        <taxon>Suillus</taxon>
    </lineage>
</organism>
<dbReference type="OrthoDB" id="5592585at2759"/>
<dbReference type="AlphaFoldDB" id="A0A9P7D1U4"/>
<feature type="region of interest" description="Disordered" evidence="1">
    <location>
        <begin position="1"/>
        <end position="51"/>
    </location>
</feature>
<dbReference type="EMBL" id="JABBWD010000022">
    <property type="protein sequence ID" value="KAG1777120.1"/>
    <property type="molecule type" value="Genomic_DNA"/>
</dbReference>
<accession>A0A9P7D1U4</accession>
<sequence>MNELHAPKVLINETTTAEMSTSQASPQSPTRDLQNTQLTPTITGTPFKQGSSTKLPWTTNAHCWNLTIDAMGAEMKDHCVGLVIVKEFLTNLPALTFKSGIFNNTIHVKKELQAYEPFIAAIQSFGPALSFVNTSASQDTDISATFSFTVKPDISVYADGTSHGCNVSTAEVIIKFKWDAIHDAFCDTMKGIDTLGQITSYAAAQLGAQYRTHLISILIVETFARIIRYMEGAIVTHTFNYNKDPHLADFFRCFSQVLPALHGVDTSVTPASSEEAIRAWLRLNLCANVPMFMVNIPAAEGDGSFRLIIPAPVPRGLSPVCCRTRTCPAFEPVHYTIVMFKDSWWVALPDILPVGVTYKHLKNANVRNVATCIACHDIPSLPQQHTQTLKFANASWACHHGCLIPHIHHRLALNLVGKPLAQFVNSRQVVEAVRDALIGTEHTVNEMVQDCNS</sequence>
<evidence type="ECO:0000313" key="2">
    <source>
        <dbReference type="EMBL" id="KAG1777120.1"/>
    </source>
</evidence>
<feature type="compositionally biased region" description="Polar residues" evidence="1">
    <location>
        <begin position="12"/>
        <end position="51"/>
    </location>
</feature>